<dbReference type="EnsemblPlants" id="TuG1812U0000253000.01.T01">
    <property type="protein sequence ID" value="TuG1812U0000253000.01.T01.s_cds5384"/>
    <property type="gene ID" value="TuG1812U0000253000.01"/>
</dbReference>
<reference evidence="3" key="1">
    <citation type="journal article" date="2013" name="Nature">
        <title>Draft genome of the wheat A-genome progenitor Triticum urartu.</title>
        <authorList>
            <person name="Ling H.Q."/>
            <person name="Zhao S."/>
            <person name="Liu D."/>
            <person name="Wang J."/>
            <person name="Sun H."/>
            <person name="Zhang C."/>
            <person name="Fan H."/>
            <person name="Li D."/>
            <person name="Dong L."/>
            <person name="Tao Y."/>
            <person name="Gao C."/>
            <person name="Wu H."/>
            <person name="Li Y."/>
            <person name="Cui Y."/>
            <person name="Guo X."/>
            <person name="Zheng S."/>
            <person name="Wang B."/>
            <person name="Yu K."/>
            <person name="Liang Q."/>
            <person name="Yang W."/>
            <person name="Lou X."/>
            <person name="Chen J."/>
            <person name="Feng M."/>
            <person name="Jian J."/>
            <person name="Zhang X."/>
            <person name="Luo G."/>
            <person name="Jiang Y."/>
            <person name="Liu J."/>
            <person name="Wang Z."/>
            <person name="Sha Y."/>
            <person name="Zhang B."/>
            <person name="Wu H."/>
            <person name="Tang D."/>
            <person name="Shen Q."/>
            <person name="Xue P."/>
            <person name="Zou S."/>
            <person name="Wang X."/>
            <person name="Liu X."/>
            <person name="Wang F."/>
            <person name="Yang Y."/>
            <person name="An X."/>
            <person name="Dong Z."/>
            <person name="Zhang K."/>
            <person name="Zhang X."/>
            <person name="Luo M.C."/>
            <person name="Dvorak J."/>
            <person name="Tong Y."/>
            <person name="Wang J."/>
            <person name="Yang H."/>
            <person name="Li Z."/>
            <person name="Wang D."/>
            <person name="Zhang A."/>
            <person name="Wang J."/>
        </authorList>
    </citation>
    <scope>NUCLEOTIDE SEQUENCE</scope>
    <source>
        <strain evidence="3">cv. G1812</strain>
    </source>
</reference>
<name>A0A8R7PHU2_TRIUA</name>
<sequence length="250" mass="27506">MFLISVFTHPSTSRPPSGQLPCQNPRNNRTNCSSSTPQPTTRLICGRNLLNEERSPHGQALGPRRARRQRPERRRPTERGQPPFGHLLEGRGIAAREAPAVRVLQPDLAAPGRLDPLARRLGQVLQAAHGRERRERLRLAVEELGQTPPAPREKERHVRPQLQSRSSSSLQRTAVSGQSTYLSGSCAMREDIWKLSVDPEEPELEVASSSSSSSDDSMEPAADIPDSDGQPMSSSCSSSQLFPLLRGNSM</sequence>
<proteinExistence type="predicted"/>
<dbReference type="Gramene" id="TuG1812G0200004440.01.T01">
    <property type="protein sequence ID" value="TuG1812G0200004440.01.T01.cds349646"/>
    <property type="gene ID" value="TuG1812G0200004440.01"/>
</dbReference>
<accession>A0A8R7PHU2</accession>
<dbReference type="Proteomes" id="UP000015106">
    <property type="component" value="Chromosome 2"/>
</dbReference>
<feature type="compositionally biased region" description="Basic residues" evidence="1">
    <location>
        <begin position="64"/>
        <end position="73"/>
    </location>
</feature>
<evidence type="ECO:0000313" key="3">
    <source>
        <dbReference type="Proteomes" id="UP000015106"/>
    </source>
</evidence>
<organism evidence="2 3">
    <name type="scientific">Triticum urartu</name>
    <name type="common">Red wild einkorn</name>
    <name type="synonym">Crithodium urartu</name>
    <dbReference type="NCBI Taxonomy" id="4572"/>
    <lineage>
        <taxon>Eukaryota</taxon>
        <taxon>Viridiplantae</taxon>
        <taxon>Streptophyta</taxon>
        <taxon>Embryophyta</taxon>
        <taxon>Tracheophyta</taxon>
        <taxon>Spermatophyta</taxon>
        <taxon>Magnoliopsida</taxon>
        <taxon>Liliopsida</taxon>
        <taxon>Poales</taxon>
        <taxon>Poaceae</taxon>
        <taxon>BOP clade</taxon>
        <taxon>Pooideae</taxon>
        <taxon>Triticodae</taxon>
        <taxon>Triticeae</taxon>
        <taxon>Triticinae</taxon>
        <taxon>Triticum</taxon>
    </lineage>
</organism>
<feature type="compositionally biased region" description="Low complexity" evidence="1">
    <location>
        <begin position="161"/>
        <end position="172"/>
    </location>
</feature>
<reference evidence="2" key="3">
    <citation type="submission" date="2022-06" db="UniProtKB">
        <authorList>
            <consortium name="EnsemblPlants"/>
        </authorList>
    </citation>
    <scope>IDENTIFICATION</scope>
</reference>
<feature type="region of interest" description="Disordered" evidence="1">
    <location>
        <begin position="1"/>
        <end position="87"/>
    </location>
</feature>
<feature type="compositionally biased region" description="Polar residues" evidence="1">
    <location>
        <begin position="8"/>
        <end position="41"/>
    </location>
</feature>
<dbReference type="EnsemblPlants" id="TuG1812G0200004440.01.T01">
    <property type="protein sequence ID" value="TuG1812G0200004440.01.T01.cds349646"/>
    <property type="gene ID" value="TuG1812G0200004440.01"/>
</dbReference>
<keyword evidence="3" id="KW-1185">Reference proteome</keyword>
<reference evidence="2" key="2">
    <citation type="submission" date="2018-03" db="EMBL/GenBank/DDBJ databases">
        <title>The Triticum urartu genome reveals the dynamic nature of wheat genome evolution.</title>
        <authorList>
            <person name="Ling H."/>
            <person name="Ma B."/>
            <person name="Shi X."/>
            <person name="Liu H."/>
            <person name="Dong L."/>
            <person name="Sun H."/>
            <person name="Cao Y."/>
            <person name="Gao Q."/>
            <person name="Zheng S."/>
            <person name="Li Y."/>
            <person name="Yu Y."/>
            <person name="Du H."/>
            <person name="Qi M."/>
            <person name="Li Y."/>
            <person name="Yu H."/>
            <person name="Cui Y."/>
            <person name="Wang N."/>
            <person name="Chen C."/>
            <person name="Wu H."/>
            <person name="Zhao Y."/>
            <person name="Zhang J."/>
            <person name="Li Y."/>
            <person name="Zhou W."/>
            <person name="Zhang B."/>
            <person name="Hu W."/>
            <person name="Eijk M."/>
            <person name="Tang J."/>
            <person name="Witsenboer H."/>
            <person name="Zhao S."/>
            <person name="Li Z."/>
            <person name="Zhang A."/>
            <person name="Wang D."/>
            <person name="Liang C."/>
        </authorList>
    </citation>
    <scope>NUCLEOTIDE SEQUENCE [LARGE SCALE GENOMIC DNA]</scope>
    <source>
        <strain evidence="2">cv. G1812</strain>
    </source>
</reference>
<protein>
    <submittedName>
        <fullName evidence="2">Uncharacterized protein</fullName>
    </submittedName>
</protein>
<feature type="region of interest" description="Disordered" evidence="1">
    <location>
        <begin position="142"/>
        <end position="181"/>
    </location>
</feature>
<evidence type="ECO:0000256" key="1">
    <source>
        <dbReference type="SAM" id="MobiDB-lite"/>
    </source>
</evidence>
<evidence type="ECO:0000313" key="2">
    <source>
        <dbReference type="EnsemblPlants" id="TuG1812G0200004440.01.T01.cds349646"/>
    </source>
</evidence>
<dbReference type="AlphaFoldDB" id="A0A8R7PHU2"/>
<feature type="region of interest" description="Disordered" evidence="1">
    <location>
        <begin position="195"/>
        <end position="250"/>
    </location>
</feature>
<dbReference type="Gramene" id="TuG1812U0000253000.01.T01">
    <property type="protein sequence ID" value="TuG1812U0000253000.01.T01.s_cds5384"/>
    <property type="gene ID" value="TuG1812U0000253000.01"/>
</dbReference>